<dbReference type="InterPro" id="IPR046253">
    <property type="entry name" value="DUF6286"/>
</dbReference>
<keyword evidence="1" id="KW-0812">Transmembrane</keyword>
<keyword evidence="1" id="KW-1133">Transmembrane helix</keyword>
<feature type="transmembrane region" description="Helical" evidence="1">
    <location>
        <begin position="79"/>
        <end position="101"/>
    </location>
</feature>
<dbReference type="EMBL" id="BAAALV010000002">
    <property type="protein sequence ID" value="GAA1905461.1"/>
    <property type="molecule type" value="Genomic_DNA"/>
</dbReference>
<feature type="transmembrane region" description="Helical" evidence="1">
    <location>
        <begin position="27"/>
        <end position="46"/>
    </location>
</feature>
<evidence type="ECO:0000256" key="1">
    <source>
        <dbReference type="SAM" id="Phobius"/>
    </source>
</evidence>
<evidence type="ECO:0000313" key="4">
    <source>
        <dbReference type="Proteomes" id="UP001500784"/>
    </source>
</evidence>
<keyword evidence="4" id="KW-1185">Reference proteome</keyword>
<reference evidence="3 4" key="1">
    <citation type="journal article" date="2019" name="Int. J. Syst. Evol. Microbiol.">
        <title>The Global Catalogue of Microorganisms (GCM) 10K type strain sequencing project: providing services to taxonomists for standard genome sequencing and annotation.</title>
        <authorList>
            <consortium name="The Broad Institute Genomics Platform"/>
            <consortium name="The Broad Institute Genome Sequencing Center for Infectious Disease"/>
            <person name="Wu L."/>
            <person name="Ma J."/>
        </authorList>
    </citation>
    <scope>NUCLEOTIDE SEQUENCE [LARGE SCALE GENOMIC DNA]</scope>
    <source>
        <strain evidence="3 4">JCM 13316</strain>
    </source>
</reference>
<sequence length="200" mass="21073">MSDTTAAPPTEGSTGRIVRRETHAARTVPAVIAAVAGILFCLYVLLESVLQSLGQDEWLIDPPTFAHWVAGLPRDADPLLLGLAGALIFVAGLWFFLMAVLPGRRARYAIPNPRAAVVVDAEVLASSLARRARLTAGVTPDQVLVTVGRTRVEVRVRPTSGIPVDSDAVRAAVEDELALTGLQPQPTVTVLVSTVGAIGQ</sequence>
<evidence type="ECO:0000259" key="2">
    <source>
        <dbReference type="Pfam" id="PF19803"/>
    </source>
</evidence>
<dbReference type="Pfam" id="PF19803">
    <property type="entry name" value="DUF6286"/>
    <property type="match status" value="1"/>
</dbReference>
<evidence type="ECO:0000313" key="3">
    <source>
        <dbReference type="EMBL" id="GAA1905461.1"/>
    </source>
</evidence>
<gene>
    <name evidence="3" type="ORF">GCM10009688_06800</name>
</gene>
<dbReference type="Proteomes" id="UP001500784">
    <property type="component" value="Unassembled WGS sequence"/>
</dbReference>
<organism evidence="3 4">
    <name type="scientific">Arthrobacter gandavensis</name>
    <dbReference type="NCBI Taxonomy" id="169960"/>
    <lineage>
        <taxon>Bacteria</taxon>
        <taxon>Bacillati</taxon>
        <taxon>Actinomycetota</taxon>
        <taxon>Actinomycetes</taxon>
        <taxon>Micrococcales</taxon>
        <taxon>Micrococcaceae</taxon>
        <taxon>Arthrobacter</taxon>
    </lineage>
</organism>
<protein>
    <recommendedName>
        <fullName evidence="2">DUF6286 domain-containing protein</fullName>
    </recommendedName>
</protein>
<dbReference type="RefSeq" id="WP_152224866.1">
    <property type="nucleotide sequence ID" value="NZ_BAAALV010000002.1"/>
</dbReference>
<accession>A0ABN2NWL9</accession>
<keyword evidence="1" id="KW-0472">Membrane</keyword>
<name>A0ABN2NWL9_9MICC</name>
<comment type="caution">
    <text evidence="3">The sequence shown here is derived from an EMBL/GenBank/DDBJ whole genome shotgun (WGS) entry which is preliminary data.</text>
</comment>
<feature type="domain" description="DUF6286" evidence="2">
    <location>
        <begin position="90"/>
        <end position="192"/>
    </location>
</feature>
<proteinExistence type="predicted"/>